<dbReference type="Proteomes" id="UP001163324">
    <property type="component" value="Chromosome 5"/>
</dbReference>
<gene>
    <name evidence="1" type="ORF">N3K66_005533</name>
</gene>
<proteinExistence type="predicted"/>
<protein>
    <submittedName>
        <fullName evidence="1">Uncharacterized protein</fullName>
    </submittedName>
</protein>
<organism evidence="1 2">
    <name type="scientific">Trichothecium roseum</name>
    <dbReference type="NCBI Taxonomy" id="47278"/>
    <lineage>
        <taxon>Eukaryota</taxon>
        <taxon>Fungi</taxon>
        <taxon>Dikarya</taxon>
        <taxon>Ascomycota</taxon>
        <taxon>Pezizomycotina</taxon>
        <taxon>Sordariomycetes</taxon>
        <taxon>Hypocreomycetidae</taxon>
        <taxon>Hypocreales</taxon>
        <taxon>Hypocreales incertae sedis</taxon>
        <taxon>Trichothecium</taxon>
    </lineage>
</organism>
<name>A0ACC0V007_9HYPO</name>
<accession>A0ACC0V007</accession>
<evidence type="ECO:0000313" key="1">
    <source>
        <dbReference type="EMBL" id="KAI9899072.1"/>
    </source>
</evidence>
<keyword evidence="2" id="KW-1185">Reference proteome</keyword>
<sequence length="793" mass="86100">MDDSASASSSRSERPRLPTAKWGAACAACATAKAKCIRSDPTPGAKCDRCHRLYKECAGQVHKPRKKRQVKPSRTAQIEERLNGLVSILKASGELSQADLSAAQSLGISIDGLSCRRASSRSRSSRDTTPASSSAFQSCTTDNPWAIPESYNSGAPQSCICRPETGDAPPPPDTDDALLDVYRAELLPLHPFVAVSPTVTAAELKETKPFLMASIRMVASFRSVRSMRAQMYYLMKHISEHMLIRSERSLDMLMGIIVVLGWYQYHCFTHAQMANLVSLAVTLVGDLSLNRPSSGRDRMGYMVLSPAGPACRTTDGMRALAGAWFLSSTIAMGFGKTEPMKYTHYLQECIKELENKMEYETDLNLIYLVRIQHLNDRIFQLNTRNNPMGEVTTINAAPRSAYVPVFQAELDSIRDDMPDRLKYDRIFQAYLNTAALRLYEPPIASSPLVHSIAQSLTTSSYSGGASPLDELYQSKAAINAWFENWLAVPASSYHCQTTPTCCLIVYAVAMLGRWAKLVTPTLVNRSTSSSGNTPSADTSAAEGSSVSPPWQPQKNHHHPHPFSIIPALSSTAATPSAGSDMSAEKEPCPYHPARAENDDEGQDAALPRAVASLHARLSTQPGLSIDIPYVLGALYSRFDAASSGLQERSTGGEHSDHNIWSMSAIKILITRAKLEQWAELVTEGMRSMTLGHQEGGPMSGGGNAQSMGGLGGVGIGGFPPGNMTTTAGQHMNPLGYAAQQQQQQQQQLPPGVWAGADGGTPWMDNFMQDAGTPSNWFDGYMDWGNMMMNPMGQ</sequence>
<evidence type="ECO:0000313" key="2">
    <source>
        <dbReference type="Proteomes" id="UP001163324"/>
    </source>
</evidence>
<dbReference type="EMBL" id="CM047944">
    <property type="protein sequence ID" value="KAI9899072.1"/>
    <property type="molecule type" value="Genomic_DNA"/>
</dbReference>
<comment type="caution">
    <text evidence="1">The sequence shown here is derived from an EMBL/GenBank/DDBJ whole genome shotgun (WGS) entry which is preliminary data.</text>
</comment>
<reference evidence="1" key="1">
    <citation type="submission" date="2022-10" db="EMBL/GenBank/DDBJ databases">
        <title>Complete Genome of Trichothecium roseum strain YXFP-22015, a Plant Pathogen Isolated from Citrus.</title>
        <authorList>
            <person name="Wang Y."/>
            <person name="Zhu L."/>
        </authorList>
    </citation>
    <scope>NUCLEOTIDE SEQUENCE</scope>
    <source>
        <strain evidence="1">YXFP-22015</strain>
    </source>
</reference>